<accession>A0ACC1A7Q6</accession>
<evidence type="ECO:0000313" key="2">
    <source>
        <dbReference type="Proteomes" id="UP001164250"/>
    </source>
</evidence>
<dbReference type="Proteomes" id="UP001164250">
    <property type="component" value="Chromosome 12"/>
</dbReference>
<proteinExistence type="predicted"/>
<dbReference type="EMBL" id="CM047908">
    <property type="protein sequence ID" value="KAJ0082274.1"/>
    <property type="molecule type" value="Genomic_DNA"/>
</dbReference>
<reference evidence="2" key="1">
    <citation type="journal article" date="2023" name="G3 (Bethesda)">
        <title>Genome assembly and association tests identify interacting loci associated with vigor, precocity, and sex in interspecific pistachio rootstocks.</title>
        <authorList>
            <person name="Palmer W."/>
            <person name="Jacygrad E."/>
            <person name="Sagayaradj S."/>
            <person name="Cavanaugh K."/>
            <person name="Han R."/>
            <person name="Bertier L."/>
            <person name="Beede B."/>
            <person name="Kafkas S."/>
            <person name="Golino D."/>
            <person name="Preece J."/>
            <person name="Michelmore R."/>
        </authorList>
    </citation>
    <scope>NUCLEOTIDE SEQUENCE [LARGE SCALE GENOMIC DNA]</scope>
</reference>
<keyword evidence="2" id="KW-1185">Reference proteome</keyword>
<evidence type="ECO:0000313" key="1">
    <source>
        <dbReference type="EMBL" id="KAJ0082274.1"/>
    </source>
</evidence>
<sequence>MMAKVGAKGKSIWKKIKPVDQTTVDTPFDIPQPDEKFIISIPGDKGDEELFFGLYEIWSNQWKGGLLINCATVEVSSPN</sequence>
<comment type="caution">
    <text evidence="1">The sequence shown here is derived from an EMBL/GenBank/DDBJ whole genome shotgun (WGS) entry which is preliminary data.</text>
</comment>
<gene>
    <name evidence="1" type="ORF">Patl1_09867</name>
</gene>
<name>A0ACC1A7Q6_9ROSI</name>
<protein>
    <submittedName>
        <fullName evidence="1">Uncharacterized protein</fullName>
    </submittedName>
</protein>
<organism evidence="1 2">
    <name type="scientific">Pistacia atlantica</name>
    <dbReference type="NCBI Taxonomy" id="434234"/>
    <lineage>
        <taxon>Eukaryota</taxon>
        <taxon>Viridiplantae</taxon>
        <taxon>Streptophyta</taxon>
        <taxon>Embryophyta</taxon>
        <taxon>Tracheophyta</taxon>
        <taxon>Spermatophyta</taxon>
        <taxon>Magnoliopsida</taxon>
        <taxon>eudicotyledons</taxon>
        <taxon>Gunneridae</taxon>
        <taxon>Pentapetalae</taxon>
        <taxon>rosids</taxon>
        <taxon>malvids</taxon>
        <taxon>Sapindales</taxon>
        <taxon>Anacardiaceae</taxon>
        <taxon>Pistacia</taxon>
    </lineage>
</organism>